<dbReference type="Proteomes" id="UP000199705">
    <property type="component" value="Unassembled WGS sequence"/>
</dbReference>
<dbReference type="EMBL" id="FNCG01000002">
    <property type="protein sequence ID" value="SDG14814.1"/>
    <property type="molecule type" value="Genomic_DNA"/>
</dbReference>
<protein>
    <submittedName>
        <fullName evidence="3">Thiopeptide-type bacteriocin biosynthesis domain-containing protein</fullName>
    </submittedName>
</protein>
<evidence type="ECO:0000313" key="3">
    <source>
        <dbReference type="EMBL" id="SDG14814.1"/>
    </source>
</evidence>
<evidence type="ECO:0000259" key="1">
    <source>
        <dbReference type="Pfam" id="PF04738"/>
    </source>
</evidence>
<dbReference type="InterPro" id="IPR023809">
    <property type="entry name" value="Thiopep_bacteriocin_synth_dom"/>
</dbReference>
<keyword evidence="4" id="KW-1185">Reference proteome</keyword>
<reference evidence="4" key="1">
    <citation type="submission" date="2016-10" db="EMBL/GenBank/DDBJ databases">
        <authorList>
            <person name="Varghese N."/>
            <person name="Submissions S."/>
        </authorList>
    </citation>
    <scope>NUCLEOTIDE SEQUENCE [LARGE SCALE GENOMIC DNA]</scope>
    <source>
        <strain evidence="4">Gh-67</strain>
    </source>
</reference>
<dbReference type="AlphaFoldDB" id="A0A1G7RVW4"/>
<dbReference type="RefSeq" id="WP_091163262.1">
    <property type="nucleotide sequence ID" value="NZ_FNCG01000002.1"/>
</dbReference>
<accession>A0A1G7RVW4</accession>
<feature type="domain" description="Thiopeptide-type bacteriocin biosynthesis" evidence="2">
    <location>
        <begin position="735"/>
        <end position="983"/>
    </location>
</feature>
<dbReference type="Pfam" id="PF14028">
    <property type="entry name" value="Lant_dehydr_C"/>
    <property type="match status" value="1"/>
</dbReference>
<feature type="domain" description="Lantibiotic dehydratase N-terminal" evidence="1">
    <location>
        <begin position="33"/>
        <end position="666"/>
    </location>
</feature>
<name>A0A1G7RVW4_9SPHI</name>
<dbReference type="Pfam" id="PF04738">
    <property type="entry name" value="Lant_dehydr_N"/>
    <property type="match status" value="1"/>
</dbReference>
<proteinExistence type="predicted"/>
<dbReference type="InterPro" id="IPR006827">
    <property type="entry name" value="Lant_deHydtase_N"/>
</dbReference>
<sequence length="994" mass="115501">MKVNFINGLILRSAALSYRQKLDKKNLLTLWNDRLIKESIYLASKSLYNELDAFFANGQQTKAKEAQLLSSFYKYMARMSNRATPFGLFAGCSSVYWGAANKVKLTAKFRRHAVPDAVVSFSLAKQIENANQISAGYKLNNTLYKVGGDLRFITYQIIDNQRVYQVSAIACNEVLDDIITVVGDKIWNKQQLLEKFPDFEPDDFIVFINDLIEGQLLKPAFEPAIGYDFPVFLQKTDDPGLRDTINELVDLLNKINNGDVESSNWFSLYTAIEQITNHITGRELKDQVHVTRFNELESRELGQSLQWKITKAIALLNNVSAVAPNKRIEQFKGRFGKRYEEQSVPLLEAFDTDTGIEYGQWYEHETLFTEGLYTGSEGGPSWVDYTEIDFKMLNLLNRAKIEKQYKVIIPDNFARERSPDHLPFSMSAVFQLFENDMVYLERVTGPGALSMIARFAVGDAEIYKTGLEIAAKEIANCPDAMFAEVIHMPEERILNVMMHPPFWPHELAYIDDAKGSSVLRLDDIYIKLEQGVFKLFSKKHQREVVPRLSSAYNYNRSQHPIYTFLCDIQHQRGNGSLSFNWGALSTDFVFFPRVETSFGVILHRATWKFTPAILGELCKAEKFMDKFGDLFNSFRNEWLLPDKFYIIKGDNELLIDTENEISIQVLAKEIARQDPVLILSECIHLQHEAIVQDVDGDPYMHQFVAPFHFDRPLKPPYFQYIENTLQRNFFPGSEWLFIKLYLSSNIANEVLLKLDELLNYSGTVKIKQWFFIRYHDPDNHIRVRINLLKDGDFQDVYLAVREVLSPFLTSGQLHVVQLDTYVRELERYGQQIEQAEGLFCIETSFCCSVFRLLESNRYDTEDWLLIFWLIKDYLNLMSNNLNDQLQFVERQQAYFFAEFDDKAVKIQIDQLYRKYHGSLNNLLLAYDDLLRQKRMQVELLLQNYTIDWNAKFLSSVIHMAINRYFSSRQRLHECILYGMLLKFLKSEKARNGKV</sequence>
<evidence type="ECO:0000259" key="2">
    <source>
        <dbReference type="Pfam" id="PF14028"/>
    </source>
</evidence>
<dbReference type="NCBIfam" id="TIGR03891">
    <property type="entry name" value="thiopep_ocin"/>
    <property type="match status" value="1"/>
</dbReference>
<organism evidence="3 4">
    <name type="scientific">Mucilaginibacter gossypii</name>
    <dbReference type="NCBI Taxonomy" id="551996"/>
    <lineage>
        <taxon>Bacteria</taxon>
        <taxon>Pseudomonadati</taxon>
        <taxon>Bacteroidota</taxon>
        <taxon>Sphingobacteriia</taxon>
        <taxon>Sphingobacteriales</taxon>
        <taxon>Sphingobacteriaceae</taxon>
        <taxon>Mucilaginibacter</taxon>
    </lineage>
</organism>
<evidence type="ECO:0000313" key="4">
    <source>
        <dbReference type="Proteomes" id="UP000199705"/>
    </source>
</evidence>
<gene>
    <name evidence="3" type="ORF">SAMN05192573_102375</name>
</gene>
<dbReference type="STRING" id="551996.SAMN05192573_102375"/>